<dbReference type="EMBL" id="KN840484">
    <property type="protein sequence ID" value="KIP08145.1"/>
    <property type="molecule type" value="Genomic_DNA"/>
</dbReference>
<evidence type="ECO:0000313" key="5">
    <source>
        <dbReference type="Proteomes" id="UP000053257"/>
    </source>
</evidence>
<dbReference type="Pfam" id="PF12799">
    <property type="entry name" value="LRR_4"/>
    <property type="match status" value="1"/>
</dbReference>
<evidence type="ECO:0000256" key="1">
    <source>
        <dbReference type="ARBA" id="ARBA00022614"/>
    </source>
</evidence>
<feature type="compositionally biased region" description="Polar residues" evidence="3">
    <location>
        <begin position="336"/>
        <end position="355"/>
    </location>
</feature>
<accession>A0A0C3SBP3</accession>
<dbReference type="PANTHER" id="PTHR48051">
    <property type="match status" value="1"/>
</dbReference>
<dbReference type="SUPFAM" id="SSF52075">
    <property type="entry name" value="Outer arm dynein light chain 1"/>
    <property type="match status" value="1"/>
</dbReference>
<dbReference type="PANTHER" id="PTHR48051:SF46">
    <property type="entry name" value="LEUCINE RICH REPEAT-CONTAINING DOMAIN PROTEIN"/>
    <property type="match status" value="1"/>
</dbReference>
<dbReference type="InterPro" id="IPR025875">
    <property type="entry name" value="Leu-rich_rpt_4"/>
</dbReference>
<feature type="compositionally biased region" description="Polar residues" evidence="3">
    <location>
        <begin position="266"/>
        <end position="276"/>
    </location>
</feature>
<feature type="region of interest" description="Disordered" evidence="3">
    <location>
        <begin position="258"/>
        <end position="416"/>
    </location>
</feature>
<dbReference type="AlphaFoldDB" id="A0A0C3SBP3"/>
<organism evidence="4 5">
    <name type="scientific">Phlebiopsis gigantea (strain 11061_1 CR5-6)</name>
    <name type="common">White-rot fungus</name>
    <name type="synonym">Peniophora gigantea</name>
    <dbReference type="NCBI Taxonomy" id="745531"/>
    <lineage>
        <taxon>Eukaryota</taxon>
        <taxon>Fungi</taxon>
        <taxon>Dikarya</taxon>
        <taxon>Basidiomycota</taxon>
        <taxon>Agaricomycotina</taxon>
        <taxon>Agaricomycetes</taxon>
        <taxon>Polyporales</taxon>
        <taxon>Phanerochaetaceae</taxon>
        <taxon>Phlebiopsis</taxon>
    </lineage>
</organism>
<dbReference type="Proteomes" id="UP000053257">
    <property type="component" value="Unassembled WGS sequence"/>
</dbReference>
<evidence type="ECO:0000256" key="2">
    <source>
        <dbReference type="ARBA" id="ARBA00022737"/>
    </source>
</evidence>
<evidence type="ECO:0000256" key="3">
    <source>
        <dbReference type="SAM" id="MobiDB-lite"/>
    </source>
</evidence>
<feature type="compositionally biased region" description="Low complexity" evidence="3">
    <location>
        <begin position="311"/>
        <end position="322"/>
    </location>
</feature>
<name>A0A0C3SBP3_PHLG1</name>
<keyword evidence="2" id="KW-0677">Repeat</keyword>
<protein>
    <recommendedName>
        <fullName evidence="6">RAM signaling network component</fullName>
    </recommendedName>
</protein>
<dbReference type="Gene3D" id="3.80.10.10">
    <property type="entry name" value="Ribonuclease Inhibitor"/>
    <property type="match status" value="1"/>
</dbReference>
<reference evidence="4 5" key="1">
    <citation type="journal article" date="2014" name="PLoS Genet.">
        <title>Analysis of the Phlebiopsis gigantea genome, transcriptome and secretome provides insight into its pioneer colonization strategies of wood.</title>
        <authorList>
            <person name="Hori C."/>
            <person name="Ishida T."/>
            <person name="Igarashi K."/>
            <person name="Samejima M."/>
            <person name="Suzuki H."/>
            <person name="Master E."/>
            <person name="Ferreira P."/>
            <person name="Ruiz-Duenas F.J."/>
            <person name="Held B."/>
            <person name="Canessa P."/>
            <person name="Larrondo L.F."/>
            <person name="Schmoll M."/>
            <person name="Druzhinina I.S."/>
            <person name="Kubicek C.P."/>
            <person name="Gaskell J.A."/>
            <person name="Kersten P."/>
            <person name="St John F."/>
            <person name="Glasner J."/>
            <person name="Sabat G."/>
            <person name="Splinter BonDurant S."/>
            <person name="Syed K."/>
            <person name="Yadav J."/>
            <person name="Mgbeahuruike A.C."/>
            <person name="Kovalchuk A."/>
            <person name="Asiegbu F.O."/>
            <person name="Lackner G."/>
            <person name="Hoffmeister D."/>
            <person name="Rencoret J."/>
            <person name="Gutierrez A."/>
            <person name="Sun H."/>
            <person name="Lindquist E."/>
            <person name="Barry K."/>
            <person name="Riley R."/>
            <person name="Grigoriev I.V."/>
            <person name="Henrissat B."/>
            <person name="Kues U."/>
            <person name="Berka R.M."/>
            <person name="Martinez A.T."/>
            <person name="Covert S.F."/>
            <person name="Blanchette R.A."/>
            <person name="Cullen D."/>
        </authorList>
    </citation>
    <scope>NUCLEOTIDE SEQUENCE [LARGE SCALE GENOMIC DNA]</scope>
    <source>
        <strain evidence="4 5">11061_1 CR5-6</strain>
    </source>
</reference>
<dbReference type="SMART" id="SM00369">
    <property type="entry name" value="LRR_TYP"/>
    <property type="match status" value="3"/>
</dbReference>
<dbReference type="InterPro" id="IPR019487">
    <property type="entry name" value="RAM_signalling_pathway_SOG2"/>
</dbReference>
<feature type="compositionally biased region" description="Basic and acidic residues" evidence="3">
    <location>
        <begin position="389"/>
        <end position="400"/>
    </location>
</feature>
<gene>
    <name evidence="4" type="ORF">PHLGIDRAFT_389074</name>
</gene>
<dbReference type="HOGENOM" id="CLU_006272_0_0_1"/>
<keyword evidence="1" id="KW-0433">Leucine-rich repeat</keyword>
<dbReference type="GO" id="GO:0005737">
    <property type="term" value="C:cytoplasm"/>
    <property type="evidence" value="ECO:0007669"/>
    <property type="project" value="TreeGrafter"/>
</dbReference>
<dbReference type="Pfam" id="PF10428">
    <property type="entry name" value="SOG2"/>
    <property type="match status" value="1"/>
</dbReference>
<dbReference type="OrthoDB" id="1394818at2759"/>
<keyword evidence="5" id="KW-1185">Reference proteome</keyword>
<evidence type="ECO:0000313" key="4">
    <source>
        <dbReference type="EMBL" id="KIP08145.1"/>
    </source>
</evidence>
<dbReference type="InterPro" id="IPR050216">
    <property type="entry name" value="LRR_domain-containing"/>
</dbReference>
<dbReference type="InterPro" id="IPR003591">
    <property type="entry name" value="Leu-rich_rpt_typical-subtyp"/>
</dbReference>
<evidence type="ECO:0008006" key="6">
    <source>
        <dbReference type="Google" id="ProtNLM"/>
    </source>
</evidence>
<feature type="region of interest" description="Disordered" evidence="3">
    <location>
        <begin position="956"/>
        <end position="979"/>
    </location>
</feature>
<dbReference type="STRING" id="745531.A0A0C3SBP3"/>
<dbReference type="InterPro" id="IPR032675">
    <property type="entry name" value="LRR_dom_sf"/>
</dbReference>
<sequence>MPSSDADSLQARMVSAKIGPHFPLPSVLLTREHITGALKKSTDNGATLDLAHKSLTDVGEDGAAALANIGQRLEGDMHDKVSRIALSHNRLATLPMAFALLSHLRYLSLKGNSFTVFPDLTIMPNLEILDLSRNKIKRFPSQPGNLTKLRVFSISRNKIHKIPPYFVQFRSLTMFKADQNPLEWPPKDVMDPPSSDKDVVVKNWIRRVQSWIDENSNSNDARLVDEPSYIDEDNDTVLDTILDYTRDDNMDSQSAIDQSLDFDVSPTHQRSFSHASDASMYSEEALPQPGPSMTRSPRSPRPPRLHLDAISSSSRGITKSSSPARSPESYLPTPDESVSSNEDESTQSTARQQGRNVPFAPGVFGASRRDALSQKSLPNLRPTKHRRGQSKDMPDGHADHFSIPSPPHRQESDSSTASLANFRLGKVLNHDSVVASPVSLHQTAPPMDVERNSYFRRFSALTPTLSKAIPPQLLALIDAVRGILFSVCQIYQSLQHYTVYAIDERLSAVLLKVLQPATTCMTQLIQALDRFDSISRRTLPSSAVCRTVVETCRENVMVFGKAVGVLSLQLKVIATSDDARYTRQMLLVLYGATAEISNAWRSTASQIDAVKPFLSHHRPSPMRANQVTASGLASATYPPLSAPVGSFHLPTQISPALRPHMRTNSSGLADGKVRLNRRHAGSFSYKDVEIGKMLPSHMEEPLPFAGAPATPSFTTSSPVVRGGRRPSAVSNGMTHHDGTIRPSTSTPRWDSHSRQSSASSFLASATSSPSVPHHRPPALDMGPAATWIDKEAIDAVKAAVEAAPVVWDMTDEMLLDDPTMRAELQGRLNMAREVTQRLRENIRLLNSGHAAADRIAIRDDAHVFAKVVAQLLSAIKAFGSTHPLSPALRGHMVTLTNATQEFVMLLHVSSFSPAPTPRPYSPMVGFTTPQSAMAPIAEDDRLPSSFSRGRGAAPFVSSKLATPSKDPQRSALSHHGFAI</sequence>
<dbReference type="PROSITE" id="PS51450">
    <property type="entry name" value="LRR"/>
    <property type="match status" value="1"/>
</dbReference>
<dbReference type="InterPro" id="IPR001611">
    <property type="entry name" value="Leu-rich_rpt"/>
</dbReference>
<feature type="compositionally biased region" description="Low complexity" evidence="3">
    <location>
        <begin position="754"/>
        <end position="770"/>
    </location>
</feature>
<feature type="region of interest" description="Disordered" evidence="3">
    <location>
        <begin position="713"/>
        <end position="777"/>
    </location>
</feature>
<proteinExistence type="predicted"/>